<feature type="compositionally biased region" description="Polar residues" evidence="1">
    <location>
        <begin position="444"/>
        <end position="466"/>
    </location>
</feature>
<feature type="region of interest" description="Disordered" evidence="1">
    <location>
        <begin position="736"/>
        <end position="763"/>
    </location>
</feature>
<accession>A0AAV9U7C1</accession>
<feature type="compositionally biased region" description="Low complexity" evidence="1">
    <location>
        <begin position="467"/>
        <end position="476"/>
    </location>
</feature>
<feature type="region of interest" description="Disordered" evidence="1">
    <location>
        <begin position="629"/>
        <end position="662"/>
    </location>
</feature>
<feature type="region of interest" description="Disordered" evidence="1">
    <location>
        <begin position="444"/>
        <end position="591"/>
    </location>
</feature>
<feature type="compositionally biased region" description="Polar residues" evidence="1">
    <location>
        <begin position="748"/>
        <end position="758"/>
    </location>
</feature>
<feature type="region of interest" description="Disordered" evidence="1">
    <location>
        <begin position="270"/>
        <end position="341"/>
    </location>
</feature>
<evidence type="ECO:0000256" key="1">
    <source>
        <dbReference type="SAM" id="MobiDB-lite"/>
    </source>
</evidence>
<organism evidence="2 3">
    <name type="scientific">Orbilia blumenaviensis</name>
    <dbReference type="NCBI Taxonomy" id="1796055"/>
    <lineage>
        <taxon>Eukaryota</taxon>
        <taxon>Fungi</taxon>
        <taxon>Dikarya</taxon>
        <taxon>Ascomycota</taxon>
        <taxon>Pezizomycotina</taxon>
        <taxon>Orbiliomycetes</taxon>
        <taxon>Orbiliales</taxon>
        <taxon>Orbiliaceae</taxon>
        <taxon>Orbilia</taxon>
    </lineage>
</organism>
<name>A0AAV9U7C1_9PEZI</name>
<keyword evidence="3" id="KW-1185">Reference proteome</keyword>
<feature type="compositionally biased region" description="Polar residues" evidence="1">
    <location>
        <begin position="412"/>
        <end position="427"/>
    </location>
</feature>
<dbReference type="EMBL" id="JAVHNS010000015">
    <property type="protein sequence ID" value="KAK6334480.1"/>
    <property type="molecule type" value="Genomic_DNA"/>
</dbReference>
<feature type="compositionally biased region" description="Basic and acidic residues" evidence="1">
    <location>
        <begin position="301"/>
        <end position="316"/>
    </location>
</feature>
<reference evidence="2 3" key="1">
    <citation type="submission" date="2019-10" db="EMBL/GenBank/DDBJ databases">
        <authorList>
            <person name="Palmer J.M."/>
        </authorList>
    </citation>
    <scope>NUCLEOTIDE SEQUENCE [LARGE SCALE GENOMIC DNA]</scope>
    <source>
        <strain evidence="2 3">TWF730</strain>
    </source>
</reference>
<feature type="compositionally biased region" description="Polar residues" evidence="1">
    <location>
        <begin position="553"/>
        <end position="580"/>
    </location>
</feature>
<evidence type="ECO:0000313" key="2">
    <source>
        <dbReference type="EMBL" id="KAK6334480.1"/>
    </source>
</evidence>
<feature type="compositionally biased region" description="Low complexity" evidence="1">
    <location>
        <begin position="777"/>
        <end position="793"/>
    </location>
</feature>
<feature type="compositionally biased region" description="Low complexity" evidence="1">
    <location>
        <begin position="638"/>
        <end position="649"/>
    </location>
</feature>
<feature type="region of interest" description="Disordered" evidence="1">
    <location>
        <begin position="777"/>
        <end position="800"/>
    </location>
</feature>
<feature type="region of interest" description="Disordered" evidence="1">
    <location>
        <begin position="404"/>
        <end position="427"/>
    </location>
</feature>
<proteinExistence type="predicted"/>
<feature type="compositionally biased region" description="Polar residues" evidence="1">
    <location>
        <begin position="519"/>
        <end position="537"/>
    </location>
</feature>
<feature type="compositionally biased region" description="Pro residues" evidence="1">
    <location>
        <begin position="504"/>
        <end position="513"/>
    </location>
</feature>
<evidence type="ECO:0000313" key="3">
    <source>
        <dbReference type="Proteomes" id="UP001373714"/>
    </source>
</evidence>
<comment type="caution">
    <text evidence="2">The sequence shown here is derived from an EMBL/GenBank/DDBJ whole genome shotgun (WGS) entry which is preliminary data.</text>
</comment>
<dbReference type="AlphaFoldDB" id="A0AAV9U7C1"/>
<feature type="compositionally biased region" description="Gly residues" evidence="1">
    <location>
        <begin position="317"/>
        <end position="333"/>
    </location>
</feature>
<dbReference type="Proteomes" id="UP001373714">
    <property type="component" value="Unassembled WGS sequence"/>
</dbReference>
<protein>
    <submittedName>
        <fullName evidence="2">Uncharacterized protein</fullName>
    </submittedName>
</protein>
<sequence length="800" mass="87420">MCYEFVLYTGCGHDRSLHYFRAQSHTTSCLCRHFSRLPAVDSVCPECDRNIKISCGEEVPPDHLTPENRANCQKWREYVDNEVKDYEAKRLAEEVASGGLDPAFASLGQERHVAARHLKHAHAHKQRQRQKHGNKAFPPYVPQPGETFMDHIIAQVVDNAKSGGELDRLQSANETGPQGFGWVGPNGQESWLRLSEEWQRNGDTTAVVLRGPGHLSPTAFPALPCRSVVVTPPSLTTPGIVITPPVSDPPKGGAMESRKVAALAAGKLGEVTPQSADQQKEVTTPAAALQRGATSNEEAEVPSKEKTEKVGGEEAKGAGGGEGSTSGKEGGSEGTMKKTPFKLRYDPSKDFIPGIPLESLAVPASELPPAVRQPTPAPGPLSELPPLAILPLLFGKYEDDGEVVITEGSGTGSSFPTTPGATENKENNFSTALVGPLILALQPVSDSSSVGPSQDLSQTPSDQSIRGASSSGSASSKNFTPGPDYTGPYLQVPQPLPKTFVPYEPSPMVPPGHSPTYAPFNQQYAPSNQYRSFTPGSYQGGFTPRSQPERAFTPQSQSERAFTPRSQSGHSSTPRSQGERTFTPPVAKLQSDNPANLHRVQRSQNVPPHQSFGNNDHIWTREFQLNHGFNMTRGPRQSNYNSNSYNRNHNGGGRGRNWNNNRTWNNNRNWNDNRNWENNRDWNNSHGNSFQNRDNFSHRGNFQGQNLFHDRNHNGGFQHRDQNNFYNYNNYNGNYNSFNGPHAHQGGYSDQNSQSASRNPLLPTPISMDMVVYRPRPNSSAAARRAPLAITAAGEPSSSD</sequence>
<gene>
    <name evidence="2" type="ORF">TWF730_003695</name>
</gene>